<comment type="caution">
    <text evidence="1">The sequence shown here is derived from an EMBL/GenBank/DDBJ whole genome shotgun (WGS) entry which is preliminary data.</text>
</comment>
<dbReference type="OrthoDB" id="2960956at2"/>
<dbReference type="RefSeq" id="WP_153728054.1">
    <property type="nucleotide sequence ID" value="NZ_WJNH01000003.1"/>
</dbReference>
<accession>A0A6G1X5A2</accession>
<keyword evidence="2" id="KW-1185">Reference proteome</keyword>
<organism evidence="1 2">
    <name type="scientific">Salinibacillus xinjiangensis</name>
    <dbReference type="NCBI Taxonomy" id="1229268"/>
    <lineage>
        <taxon>Bacteria</taxon>
        <taxon>Bacillati</taxon>
        <taxon>Bacillota</taxon>
        <taxon>Bacilli</taxon>
        <taxon>Bacillales</taxon>
        <taxon>Bacillaceae</taxon>
        <taxon>Salinibacillus</taxon>
    </lineage>
</organism>
<evidence type="ECO:0000313" key="1">
    <source>
        <dbReference type="EMBL" id="MRG86144.1"/>
    </source>
</evidence>
<evidence type="ECO:0000313" key="2">
    <source>
        <dbReference type="Proteomes" id="UP000480185"/>
    </source>
</evidence>
<reference evidence="1 2" key="1">
    <citation type="submission" date="2019-11" db="EMBL/GenBank/DDBJ databases">
        <authorList>
            <person name="Li J."/>
        </authorList>
    </citation>
    <scope>NUCLEOTIDE SEQUENCE [LARGE SCALE GENOMIC DNA]</scope>
    <source>
        <strain evidence="1 2">J4</strain>
    </source>
</reference>
<evidence type="ECO:0008006" key="3">
    <source>
        <dbReference type="Google" id="ProtNLM"/>
    </source>
</evidence>
<sequence>MSQQLSCENYNSSWTSAATALLSACRYYKPELTMIEFMGYSGHAFRININADDVDVAGPTGYDWESFFRKGLSNLGFTCRAIRTVNFTPPSPQELTDAMSLIQNSIDKGIPAICWDMFIPEFGNIYGYDDDKKEFMAKDPGGNGTLPYEKLGRGQINELFVMSVEDTNEMDKSKQLKGALELAIDHAYQRVHEDHLPPYENGIKGYDAWIQAFQKQQVSDFGNAYNVAVVHDARRFAAKFFSKLAQEWDEEMENGETIKNLAFEASKFYDKVVTQLELLVNMYPFPDGGNPNHSKQAQQTIEILGKAKQAEEHAVQTLENMLYELK</sequence>
<dbReference type="Proteomes" id="UP000480185">
    <property type="component" value="Unassembled WGS sequence"/>
</dbReference>
<gene>
    <name evidence="1" type="ORF">GH754_07375</name>
</gene>
<name>A0A6G1X5A2_9BACI</name>
<protein>
    <recommendedName>
        <fullName evidence="3">DUF4872 domain-containing protein</fullName>
    </recommendedName>
</protein>
<dbReference type="EMBL" id="WJNH01000003">
    <property type="protein sequence ID" value="MRG86144.1"/>
    <property type="molecule type" value="Genomic_DNA"/>
</dbReference>
<dbReference type="AlphaFoldDB" id="A0A6G1X5A2"/>
<proteinExistence type="predicted"/>